<proteinExistence type="evidence at transcript level"/>
<evidence type="ECO:0000256" key="2">
    <source>
        <dbReference type="ARBA" id="ARBA00022475"/>
    </source>
</evidence>
<evidence type="ECO:0000256" key="7">
    <source>
        <dbReference type="ARBA" id="ARBA00023136"/>
    </source>
</evidence>
<evidence type="ECO:0000256" key="9">
    <source>
        <dbReference type="ARBA" id="ARBA00023224"/>
    </source>
</evidence>
<comment type="caution">
    <text evidence="10">Lacks conserved residue(s) required for the propagation of feature annotation.</text>
</comment>
<name>A0AA49XCM1_HOLPA</name>
<evidence type="ECO:0000256" key="5">
    <source>
        <dbReference type="ARBA" id="ARBA00022725"/>
    </source>
</evidence>
<dbReference type="PANTHER" id="PTHR21137:SF35">
    <property type="entry name" value="ODORANT RECEPTOR 19A-RELATED"/>
    <property type="match status" value="1"/>
</dbReference>
<dbReference type="Pfam" id="PF02949">
    <property type="entry name" value="7tm_6"/>
    <property type="match status" value="1"/>
</dbReference>
<keyword evidence="6 10" id="KW-1133">Transmembrane helix</keyword>
<keyword evidence="4 10" id="KW-0812">Transmembrane</keyword>
<sequence length="409" mass="47341">MSTEKSTIRKLSLEFTKDIYKDGIKICLLPGKILLQGCCCWPDSGELYSKIIGWFLFWNLVVMEVFHAAYVVKNFSNIGDAVGTGATVTTTMEGFVRVYVMVTKRQVINTILVKVWKQFWPLNVIEPTKRQQIQRKARLSVLLTSVLFFCSASSNSLITSTPYVRYHGMLLKSVFPFEWNQPFVYEIIYIWQYYSDWFVLFMINAFDFFFVSLVTVCFLQFVIIQDVVKFVLSERSRTQRNVIFGRGGESMSDREMLLKCLEQHKLINGICNELEECFNIAILIQFFVSTSALCAAALIMQVDFSQFFKMLTFAGAHLAQLFCYCYVGHQLSYESTCLAYAIYDCDWHTNYDRSIRKALVLMIQRSQKVQSLTAAGVTELNFTSFVRIMRLSFSFYTLLNNLLMKTESQ</sequence>
<evidence type="ECO:0000256" key="8">
    <source>
        <dbReference type="ARBA" id="ARBA00023170"/>
    </source>
</evidence>
<evidence type="ECO:0000256" key="3">
    <source>
        <dbReference type="ARBA" id="ARBA00022606"/>
    </source>
</evidence>
<dbReference type="GO" id="GO:0007165">
    <property type="term" value="P:signal transduction"/>
    <property type="evidence" value="ECO:0007669"/>
    <property type="project" value="UniProtKB-KW"/>
</dbReference>
<keyword evidence="9 10" id="KW-0807">Transducer</keyword>
<evidence type="ECO:0000313" key="11">
    <source>
        <dbReference type="EMBL" id="WLK66405.1"/>
    </source>
</evidence>
<dbReference type="AlphaFoldDB" id="A0AA49XCM1"/>
<keyword evidence="5 10" id="KW-0552">Olfaction</keyword>
<comment type="subcellular location">
    <subcellularLocation>
        <location evidence="1 10">Cell membrane</location>
        <topology evidence="1 10">Multi-pass membrane protein</topology>
    </subcellularLocation>
</comment>
<feature type="transmembrane region" description="Helical" evidence="10">
    <location>
        <begin position="51"/>
        <end position="72"/>
    </location>
</feature>
<dbReference type="InterPro" id="IPR004117">
    <property type="entry name" value="7tm6_olfct_rcpt"/>
</dbReference>
<evidence type="ECO:0000256" key="4">
    <source>
        <dbReference type="ARBA" id="ARBA00022692"/>
    </source>
</evidence>
<evidence type="ECO:0000256" key="1">
    <source>
        <dbReference type="ARBA" id="ARBA00004651"/>
    </source>
</evidence>
<accession>A0AA49XCM1</accession>
<dbReference type="PANTHER" id="PTHR21137">
    <property type="entry name" value="ODORANT RECEPTOR"/>
    <property type="match status" value="1"/>
</dbReference>
<dbReference type="EMBL" id="OR199898">
    <property type="protein sequence ID" value="WLK66405.1"/>
    <property type="molecule type" value="mRNA"/>
</dbReference>
<comment type="similarity">
    <text evidence="10">Belongs to the insect chemoreceptor superfamily. Heteromeric odorant receptor channel (TC 1.A.69) family.</text>
</comment>
<protein>
    <recommendedName>
        <fullName evidence="10">Odorant receptor</fullName>
    </recommendedName>
</protein>
<dbReference type="GO" id="GO:0004984">
    <property type="term" value="F:olfactory receptor activity"/>
    <property type="evidence" value="ECO:0007669"/>
    <property type="project" value="InterPro"/>
</dbReference>
<feature type="transmembrane region" description="Helical" evidence="10">
    <location>
        <begin position="280"/>
        <end position="301"/>
    </location>
</feature>
<keyword evidence="8 10" id="KW-0675">Receptor</keyword>
<dbReference type="GO" id="GO:0005549">
    <property type="term" value="F:odorant binding"/>
    <property type="evidence" value="ECO:0007669"/>
    <property type="project" value="InterPro"/>
</dbReference>
<feature type="transmembrane region" description="Helical" evidence="10">
    <location>
        <begin position="139"/>
        <end position="158"/>
    </location>
</feature>
<keyword evidence="2" id="KW-1003">Cell membrane</keyword>
<feature type="transmembrane region" description="Helical" evidence="10">
    <location>
        <begin position="197"/>
        <end position="223"/>
    </location>
</feature>
<keyword evidence="3 10" id="KW-0716">Sensory transduction</keyword>
<organism evidence="11">
    <name type="scientific">Holotrichia parallela</name>
    <name type="common">Dark black chafer beetle</name>
    <name type="synonym">Pedinotrichia parallela</name>
    <dbReference type="NCBI Taxonomy" id="93412"/>
    <lineage>
        <taxon>Eukaryota</taxon>
        <taxon>Metazoa</taxon>
        <taxon>Ecdysozoa</taxon>
        <taxon>Arthropoda</taxon>
        <taxon>Hexapoda</taxon>
        <taxon>Insecta</taxon>
        <taxon>Pterygota</taxon>
        <taxon>Neoptera</taxon>
        <taxon>Endopterygota</taxon>
        <taxon>Coleoptera</taxon>
        <taxon>Polyphaga</taxon>
        <taxon>Scarabaeiformia</taxon>
        <taxon>Scarabaeidae</taxon>
        <taxon>Melolonthinae</taxon>
        <taxon>Holotrichia</taxon>
    </lineage>
</organism>
<keyword evidence="7 10" id="KW-0472">Membrane</keyword>
<evidence type="ECO:0000256" key="10">
    <source>
        <dbReference type="RuleBase" id="RU351113"/>
    </source>
</evidence>
<dbReference type="GO" id="GO:0005886">
    <property type="term" value="C:plasma membrane"/>
    <property type="evidence" value="ECO:0007669"/>
    <property type="project" value="UniProtKB-SubCell"/>
</dbReference>
<evidence type="ECO:0000256" key="6">
    <source>
        <dbReference type="ARBA" id="ARBA00022989"/>
    </source>
</evidence>
<reference evidence="11" key="1">
    <citation type="submission" date="2023-06" db="EMBL/GenBank/DDBJ databases">
        <authorList>
            <person name="Dong H."/>
            <person name="Yin J."/>
            <person name="Li K."/>
            <person name="Qu Y."/>
        </authorList>
    </citation>
    <scope>NUCLEOTIDE SEQUENCE</scope>
    <source>
        <tissue evidence="11">Antenna</tissue>
    </source>
</reference>